<protein>
    <recommendedName>
        <fullName evidence="3">CdiI immunity protein domain-containing protein</fullName>
    </recommendedName>
</protein>
<sequence length="120" mass="14075">MDLTEFKRRLDLHRVFSQEICAGFSHLWDRPLHDDERNLIRDSVCFLTFVRLEIVLDRLHSLQNAEEADIEYAELVAMLKDCDLDRSTGGRFPVGFPDPGRYPNLLDWEEACYEIAERTS</sequence>
<proteinExistence type="predicted"/>
<organism evidence="1 2">
    <name type="scientific">Lysobacter hankyongensis</name>
    <dbReference type="NCBI Taxonomy" id="1176535"/>
    <lineage>
        <taxon>Bacteria</taxon>
        <taxon>Pseudomonadati</taxon>
        <taxon>Pseudomonadota</taxon>
        <taxon>Gammaproteobacteria</taxon>
        <taxon>Lysobacterales</taxon>
        <taxon>Lysobacteraceae</taxon>
        <taxon>Lysobacter</taxon>
    </lineage>
</organism>
<comment type="caution">
    <text evidence="1">The sequence shown here is derived from an EMBL/GenBank/DDBJ whole genome shotgun (WGS) entry which is preliminary data.</text>
</comment>
<evidence type="ECO:0000313" key="1">
    <source>
        <dbReference type="EMBL" id="GAA4787879.1"/>
    </source>
</evidence>
<evidence type="ECO:0000313" key="2">
    <source>
        <dbReference type="Proteomes" id="UP001499959"/>
    </source>
</evidence>
<name>A0ABP9B211_9GAMM</name>
<dbReference type="RefSeq" id="WP_345302322.1">
    <property type="nucleotide sequence ID" value="NZ_BAABJE010000002.1"/>
</dbReference>
<keyword evidence="2" id="KW-1185">Reference proteome</keyword>
<dbReference type="EMBL" id="BAABJE010000002">
    <property type="protein sequence ID" value="GAA4787879.1"/>
    <property type="molecule type" value="Genomic_DNA"/>
</dbReference>
<gene>
    <name evidence="1" type="ORF">GCM10023307_11250</name>
</gene>
<reference evidence="2" key="1">
    <citation type="journal article" date="2019" name="Int. J. Syst. Evol. Microbiol.">
        <title>The Global Catalogue of Microorganisms (GCM) 10K type strain sequencing project: providing services to taxonomists for standard genome sequencing and annotation.</title>
        <authorList>
            <consortium name="The Broad Institute Genomics Platform"/>
            <consortium name="The Broad Institute Genome Sequencing Center for Infectious Disease"/>
            <person name="Wu L."/>
            <person name="Ma J."/>
        </authorList>
    </citation>
    <scope>NUCLEOTIDE SEQUENCE [LARGE SCALE GENOMIC DNA]</scope>
    <source>
        <strain evidence="2">JCM 18204</strain>
    </source>
</reference>
<evidence type="ECO:0008006" key="3">
    <source>
        <dbReference type="Google" id="ProtNLM"/>
    </source>
</evidence>
<dbReference type="Proteomes" id="UP001499959">
    <property type="component" value="Unassembled WGS sequence"/>
</dbReference>
<accession>A0ABP9B211</accession>